<proteinExistence type="predicted"/>
<feature type="coiled-coil region" evidence="1">
    <location>
        <begin position="64"/>
        <end position="94"/>
    </location>
</feature>
<evidence type="ECO:0000313" key="3">
    <source>
        <dbReference type="Proteomes" id="UP000799750"/>
    </source>
</evidence>
<protein>
    <submittedName>
        <fullName evidence="2">Uncharacterized protein</fullName>
    </submittedName>
</protein>
<evidence type="ECO:0000313" key="2">
    <source>
        <dbReference type="EMBL" id="KAF2499082.1"/>
    </source>
</evidence>
<dbReference type="EMBL" id="MU004184">
    <property type="protein sequence ID" value="KAF2499082.1"/>
    <property type="molecule type" value="Genomic_DNA"/>
</dbReference>
<dbReference type="AlphaFoldDB" id="A0A6A6R425"/>
<keyword evidence="3" id="KW-1185">Reference proteome</keyword>
<keyword evidence="1" id="KW-0175">Coiled coil</keyword>
<gene>
    <name evidence="2" type="ORF">BU16DRAFT_557415</name>
</gene>
<name>A0A6A6R425_9PEZI</name>
<reference evidence="2" key="1">
    <citation type="journal article" date="2020" name="Stud. Mycol.">
        <title>101 Dothideomycetes genomes: a test case for predicting lifestyles and emergence of pathogens.</title>
        <authorList>
            <person name="Haridas S."/>
            <person name="Albert R."/>
            <person name="Binder M."/>
            <person name="Bloem J."/>
            <person name="Labutti K."/>
            <person name="Salamov A."/>
            <person name="Andreopoulos B."/>
            <person name="Baker S."/>
            <person name="Barry K."/>
            <person name="Bills G."/>
            <person name="Bluhm B."/>
            <person name="Cannon C."/>
            <person name="Castanera R."/>
            <person name="Culley D."/>
            <person name="Daum C."/>
            <person name="Ezra D."/>
            <person name="Gonzalez J."/>
            <person name="Henrissat B."/>
            <person name="Kuo A."/>
            <person name="Liang C."/>
            <person name="Lipzen A."/>
            <person name="Lutzoni F."/>
            <person name="Magnuson J."/>
            <person name="Mondo S."/>
            <person name="Nolan M."/>
            <person name="Ohm R."/>
            <person name="Pangilinan J."/>
            <person name="Park H.-J."/>
            <person name="Ramirez L."/>
            <person name="Alfaro M."/>
            <person name="Sun H."/>
            <person name="Tritt A."/>
            <person name="Yoshinaga Y."/>
            <person name="Zwiers L.-H."/>
            <person name="Turgeon B."/>
            <person name="Goodwin S."/>
            <person name="Spatafora J."/>
            <person name="Crous P."/>
            <person name="Grigoriev I."/>
        </authorList>
    </citation>
    <scope>NUCLEOTIDE SEQUENCE</scope>
    <source>
        <strain evidence="2">CBS 269.34</strain>
    </source>
</reference>
<dbReference type="OrthoDB" id="10421423at2759"/>
<organism evidence="2 3">
    <name type="scientific">Lophium mytilinum</name>
    <dbReference type="NCBI Taxonomy" id="390894"/>
    <lineage>
        <taxon>Eukaryota</taxon>
        <taxon>Fungi</taxon>
        <taxon>Dikarya</taxon>
        <taxon>Ascomycota</taxon>
        <taxon>Pezizomycotina</taxon>
        <taxon>Dothideomycetes</taxon>
        <taxon>Pleosporomycetidae</taxon>
        <taxon>Mytilinidiales</taxon>
        <taxon>Mytilinidiaceae</taxon>
        <taxon>Lophium</taxon>
    </lineage>
</organism>
<accession>A0A6A6R425</accession>
<dbReference type="Proteomes" id="UP000799750">
    <property type="component" value="Unassembled WGS sequence"/>
</dbReference>
<evidence type="ECO:0000256" key="1">
    <source>
        <dbReference type="SAM" id="Coils"/>
    </source>
</evidence>
<sequence length="193" mass="21971">MATRGGQKGKGKKDEAAAPEVLEVLRDIEVFIAGYTAQYADPHAALRAASKETPVELRKVWGDVLTLDKELEDLEKEEEKMEDVREDLLRWVEEKAAEDYMVPKEDGAPDLRVVKDSPYEEHAETVVSLVISFCGRRYAEHVLADAAEEEKEEMKPVFSGNGALTRPLWQYMAGEHPKDVMRLRRMRASINRR</sequence>